<dbReference type="WBParaSite" id="SPAL_0000826800.1">
    <property type="protein sequence ID" value="SPAL_0000826800.1"/>
    <property type="gene ID" value="SPAL_0000826800"/>
</dbReference>
<dbReference type="InterPro" id="IPR036047">
    <property type="entry name" value="F-box-like_dom_sf"/>
</dbReference>
<keyword evidence="1" id="KW-1185">Reference proteome</keyword>
<dbReference type="CDD" id="cd09917">
    <property type="entry name" value="F-box_SF"/>
    <property type="match status" value="1"/>
</dbReference>
<sequence length="314" mass="37410">MDEPKGDFLSLPVVFKLQIFERLHWKDINCLQLVCKDFYLTVVENRERLDREEVNYLKVDYMRIKYSKSTTKQCALYSVWKIEFSNDYEYDYFLRNKKITDIKELVFENTINGEIINVMNIGYHMDFILDNYYSFEISLSNGEFFSSPLRRFEISTTEEIAIPYNGTILKKEFLRKISLFERDGSLLVMKKIAMDIITGDPLMEYENTSSVIAEPIFTSIANHLSELRFFKFENRCGGKRLRLFFYGADKFDVLEKEFYKKFFNKINYGDELMVNNRETNYSITNSTNCPECDTQHENRICLQEFGGYRTFDFI</sequence>
<accession>A0A0N5BQV9</accession>
<protein>
    <submittedName>
        <fullName evidence="2">F-box domain-containing protein</fullName>
    </submittedName>
</protein>
<dbReference type="AlphaFoldDB" id="A0A0N5BQV9"/>
<dbReference type="Proteomes" id="UP000046392">
    <property type="component" value="Unplaced"/>
</dbReference>
<proteinExistence type="predicted"/>
<organism evidence="1 2">
    <name type="scientific">Strongyloides papillosus</name>
    <name type="common">Intestinal threadworm</name>
    <dbReference type="NCBI Taxonomy" id="174720"/>
    <lineage>
        <taxon>Eukaryota</taxon>
        <taxon>Metazoa</taxon>
        <taxon>Ecdysozoa</taxon>
        <taxon>Nematoda</taxon>
        <taxon>Chromadorea</taxon>
        <taxon>Rhabditida</taxon>
        <taxon>Tylenchina</taxon>
        <taxon>Panagrolaimomorpha</taxon>
        <taxon>Strongyloidoidea</taxon>
        <taxon>Strongyloididae</taxon>
        <taxon>Strongyloides</taxon>
    </lineage>
</organism>
<reference evidence="2" key="1">
    <citation type="submission" date="2017-02" db="UniProtKB">
        <authorList>
            <consortium name="WormBaseParasite"/>
        </authorList>
    </citation>
    <scope>IDENTIFICATION</scope>
</reference>
<evidence type="ECO:0000313" key="2">
    <source>
        <dbReference type="WBParaSite" id="SPAL_0000826800.1"/>
    </source>
</evidence>
<dbReference type="SUPFAM" id="SSF81383">
    <property type="entry name" value="F-box domain"/>
    <property type="match status" value="1"/>
</dbReference>
<evidence type="ECO:0000313" key="1">
    <source>
        <dbReference type="Proteomes" id="UP000046392"/>
    </source>
</evidence>
<name>A0A0N5BQV9_STREA</name>